<dbReference type="KEGG" id="vg:77939513"/>
<evidence type="ECO:0000313" key="2">
    <source>
        <dbReference type="Proteomes" id="UP000827818"/>
    </source>
</evidence>
<proteinExistence type="predicted"/>
<accession>A0AAE7XBT6</accession>
<dbReference type="GeneID" id="77939513"/>
<sequence>MGDTFKHFTYEELLEMERSKDGLERIRQHLVSIGVEPAQDENCDVADTTIKAIDAMIAAFKQTSDLLNQLYGGGNQMGPTVEEWNEMKNEMKKRGRQQ</sequence>
<name>A0AAE7XBT6_9CAUD</name>
<reference evidence="1 2" key="1">
    <citation type="submission" date="2021-07" db="EMBL/GenBank/DDBJ databases">
        <authorList>
            <person name="Asche M.J."/>
            <person name="Box R.E."/>
            <person name="Grosz K.R."/>
            <person name="Hilfiker G.E."/>
            <person name="Lawrence N.C."/>
            <person name="Rodriguez X.F."/>
            <person name="Schneider G.T."/>
            <person name="Ziemann C.M."/>
            <person name="Chia C.P."/>
            <person name="Williams D.C."/>
            <person name="Garlena R.A."/>
            <person name="Russell D.A."/>
            <person name="Pope W.H."/>
            <person name="Jacobs-Sera D."/>
            <person name="Hatfull G.F."/>
        </authorList>
    </citation>
    <scope>NUCLEOTIDE SEQUENCE [LARGE SCALE GENOMIC DNA]</scope>
</reference>
<dbReference type="Proteomes" id="UP000827818">
    <property type="component" value="Segment"/>
</dbReference>
<gene>
    <name evidence="1" type="primary">72</name>
    <name evidence="1" type="ORF">SEA_VINE_72</name>
</gene>
<evidence type="ECO:0000313" key="1">
    <source>
        <dbReference type="EMBL" id="QZD97781.1"/>
    </source>
</evidence>
<organism evidence="1 2">
    <name type="scientific">Gordonia phage Vine</name>
    <dbReference type="NCBI Taxonomy" id="2857501"/>
    <lineage>
        <taxon>Viruses</taxon>
        <taxon>Duplodnaviria</taxon>
        <taxon>Heunggongvirae</taxon>
        <taxon>Uroviricota</taxon>
        <taxon>Caudoviricetes</taxon>
        <taxon>Ponsvirus</taxon>
        <taxon>Ponsvirus vine</taxon>
    </lineage>
</organism>
<protein>
    <submittedName>
        <fullName evidence="1">Uncharacterized protein</fullName>
    </submittedName>
</protein>
<dbReference type="EMBL" id="MZ622167">
    <property type="protein sequence ID" value="QZD97781.1"/>
    <property type="molecule type" value="Genomic_DNA"/>
</dbReference>
<dbReference type="RefSeq" id="YP_010663489.1">
    <property type="nucleotide sequence ID" value="NC_070897.1"/>
</dbReference>
<keyword evidence="2" id="KW-1185">Reference proteome</keyword>